<dbReference type="Pfam" id="PF00787">
    <property type="entry name" value="PX"/>
    <property type="match status" value="1"/>
</dbReference>
<reference evidence="3 4" key="1">
    <citation type="submission" date="2021-06" db="EMBL/GenBank/DDBJ databases">
        <authorList>
            <person name="Palmer J.M."/>
        </authorList>
    </citation>
    <scope>NUCLEOTIDE SEQUENCE [LARGE SCALE GENOMIC DNA]</scope>
    <source>
        <strain evidence="4">if_2019</strain>
        <tissue evidence="3">Muscle</tissue>
    </source>
</reference>
<dbReference type="SUPFAM" id="SSF64268">
    <property type="entry name" value="PX domain"/>
    <property type="match status" value="1"/>
</dbReference>
<evidence type="ECO:0000259" key="2">
    <source>
        <dbReference type="Pfam" id="PF00787"/>
    </source>
</evidence>
<name>A0ABV0SV35_9TELE</name>
<comment type="caution">
    <text evidence="3">The sequence shown here is derived from an EMBL/GenBank/DDBJ whole genome shotgun (WGS) entry which is preliminary data.</text>
</comment>
<evidence type="ECO:0000313" key="3">
    <source>
        <dbReference type="EMBL" id="MEQ2224477.1"/>
    </source>
</evidence>
<feature type="non-terminal residue" evidence="3">
    <location>
        <position position="134"/>
    </location>
</feature>
<dbReference type="Proteomes" id="UP001482620">
    <property type="component" value="Unassembled WGS sequence"/>
</dbReference>
<gene>
    <name evidence="3" type="ORF">ILYODFUR_007885</name>
</gene>
<keyword evidence="4" id="KW-1185">Reference proteome</keyword>
<organism evidence="3 4">
    <name type="scientific">Ilyodon furcidens</name>
    <name type="common">goldbreast splitfin</name>
    <dbReference type="NCBI Taxonomy" id="33524"/>
    <lineage>
        <taxon>Eukaryota</taxon>
        <taxon>Metazoa</taxon>
        <taxon>Chordata</taxon>
        <taxon>Craniata</taxon>
        <taxon>Vertebrata</taxon>
        <taxon>Euteleostomi</taxon>
        <taxon>Actinopterygii</taxon>
        <taxon>Neopterygii</taxon>
        <taxon>Teleostei</taxon>
        <taxon>Neoteleostei</taxon>
        <taxon>Acanthomorphata</taxon>
        <taxon>Ovalentaria</taxon>
        <taxon>Atherinomorphae</taxon>
        <taxon>Cyprinodontiformes</taxon>
        <taxon>Goodeidae</taxon>
        <taxon>Ilyodon</taxon>
    </lineage>
</organism>
<accession>A0ABV0SV35</accession>
<feature type="domain" description="PX" evidence="2">
    <location>
        <begin position="33"/>
        <end position="74"/>
    </location>
</feature>
<dbReference type="InterPro" id="IPR036871">
    <property type="entry name" value="PX_dom_sf"/>
</dbReference>
<feature type="compositionally biased region" description="Basic and acidic residues" evidence="1">
    <location>
        <begin position="124"/>
        <end position="134"/>
    </location>
</feature>
<feature type="region of interest" description="Disordered" evidence="1">
    <location>
        <begin position="112"/>
        <end position="134"/>
    </location>
</feature>
<dbReference type="Gene3D" id="3.30.1520.10">
    <property type="entry name" value="Phox-like domain"/>
    <property type="match status" value="1"/>
</dbReference>
<dbReference type="PANTHER" id="PTHR22775:SF33">
    <property type="entry name" value="SNX19A PROTEIN"/>
    <property type="match status" value="1"/>
</dbReference>
<dbReference type="PANTHER" id="PTHR22775">
    <property type="entry name" value="SORTING NEXIN"/>
    <property type="match status" value="1"/>
</dbReference>
<dbReference type="InterPro" id="IPR001683">
    <property type="entry name" value="PX_dom"/>
</dbReference>
<sequence>MSNKSYYSNGHASLSVHGMLSDVKGPKKIFADLPFGSQESEKAEARKSQLDAFLKHLSSIPETANSEDMQEFLAINSDVCTYFGSKPLTKSRIDKMMENALDTLRTAFPHPELLSPTEDIEGDADGRTMDYRKY</sequence>
<protein>
    <recommendedName>
        <fullName evidence="2">PX domain-containing protein</fullName>
    </recommendedName>
</protein>
<evidence type="ECO:0000313" key="4">
    <source>
        <dbReference type="Proteomes" id="UP001482620"/>
    </source>
</evidence>
<dbReference type="EMBL" id="JAHRIQ010012101">
    <property type="protein sequence ID" value="MEQ2224477.1"/>
    <property type="molecule type" value="Genomic_DNA"/>
</dbReference>
<proteinExistence type="predicted"/>
<evidence type="ECO:0000256" key="1">
    <source>
        <dbReference type="SAM" id="MobiDB-lite"/>
    </source>
</evidence>